<keyword evidence="2" id="KW-0663">Pyridoxal phosphate</keyword>
<dbReference type="SUPFAM" id="SSF50621">
    <property type="entry name" value="Alanine racemase C-terminal domain-like"/>
    <property type="match status" value="1"/>
</dbReference>
<evidence type="ECO:0000256" key="3">
    <source>
        <dbReference type="ARBA" id="ARBA00023235"/>
    </source>
</evidence>
<feature type="domain" description="Alanine racemase C-terminal" evidence="4">
    <location>
        <begin position="94"/>
        <end position="217"/>
    </location>
</feature>
<organism evidence="5 6">
    <name type="scientific">Pontimonas salivibrio</name>
    <dbReference type="NCBI Taxonomy" id="1159327"/>
    <lineage>
        <taxon>Bacteria</taxon>
        <taxon>Bacillati</taxon>
        <taxon>Actinomycetota</taxon>
        <taxon>Actinomycetes</taxon>
        <taxon>Micrococcales</taxon>
        <taxon>Microbacteriaceae</taxon>
        <taxon>Pontimonas</taxon>
    </lineage>
</organism>
<dbReference type="AlphaFoldDB" id="A0A2L2BQG8"/>
<evidence type="ECO:0000313" key="6">
    <source>
        <dbReference type="Proteomes" id="UP000243077"/>
    </source>
</evidence>
<comment type="cofactor">
    <cofactor evidence="1">
        <name>pyridoxal 5'-phosphate</name>
        <dbReference type="ChEBI" id="CHEBI:597326"/>
    </cofactor>
</comment>
<dbReference type="Proteomes" id="UP000243077">
    <property type="component" value="Chromosome"/>
</dbReference>
<dbReference type="PANTHER" id="PTHR30511">
    <property type="entry name" value="ALANINE RACEMASE"/>
    <property type="match status" value="1"/>
</dbReference>
<evidence type="ECO:0000256" key="2">
    <source>
        <dbReference type="ARBA" id="ARBA00022898"/>
    </source>
</evidence>
<evidence type="ECO:0000313" key="5">
    <source>
        <dbReference type="EMBL" id="AVG23901.1"/>
    </source>
</evidence>
<keyword evidence="3" id="KW-0413">Isomerase</keyword>
<name>A0A2L2BQG8_9MICO</name>
<dbReference type="InterPro" id="IPR009006">
    <property type="entry name" value="Ala_racemase/Decarboxylase_C"/>
</dbReference>
<dbReference type="InterPro" id="IPR000821">
    <property type="entry name" value="Ala_racemase"/>
</dbReference>
<dbReference type="OrthoDB" id="9813814at2"/>
<dbReference type="GO" id="GO:0005829">
    <property type="term" value="C:cytosol"/>
    <property type="evidence" value="ECO:0007669"/>
    <property type="project" value="TreeGrafter"/>
</dbReference>
<dbReference type="PANTHER" id="PTHR30511:SF0">
    <property type="entry name" value="ALANINE RACEMASE, CATABOLIC-RELATED"/>
    <property type="match status" value="1"/>
</dbReference>
<evidence type="ECO:0000256" key="1">
    <source>
        <dbReference type="ARBA" id="ARBA00001933"/>
    </source>
</evidence>
<dbReference type="EMBL" id="CP026923">
    <property type="protein sequence ID" value="AVG23901.1"/>
    <property type="molecule type" value="Genomic_DNA"/>
</dbReference>
<dbReference type="GO" id="GO:0030170">
    <property type="term" value="F:pyridoxal phosphate binding"/>
    <property type="evidence" value="ECO:0007669"/>
    <property type="project" value="TreeGrafter"/>
</dbReference>
<proteinExistence type="predicted"/>
<sequence length="221" mass="23518">MNRPADLPPLRWAITRTTPLRDSLSALLGLKGPDHHLDLRANAFGLGAQHVAQVAADLGFRFATLDAGECHPKLEVTASLPESLWLQLAHQHHAQLLQARVVNSKSVAAGAEVSYGGYYTTPTPTHLALVAIGFADGVPRLNPVGGMVEARSQRFPVAGRIAMDQLIIDTGDEALVPGDVVTVWGGAVSATEWSEWSKRPLEVMGSGIGPRVHHVVDGPLS</sequence>
<keyword evidence="6" id="KW-1185">Reference proteome</keyword>
<dbReference type="Gene3D" id="2.40.37.10">
    <property type="entry name" value="Lyase, Ornithine Decarboxylase, Chain A, domain 1"/>
    <property type="match status" value="1"/>
</dbReference>
<accession>A0A2L2BQG8</accession>
<dbReference type="Pfam" id="PF00842">
    <property type="entry name" value="Ala_racemase_C"/>
    <property type="match status" value="1"/>
</dbReference>
<dbReference type="InterPro" id="IPR011079">
    <property type="entry name" value="Ala_racemase_C"/>
</dbReference>
<dbReference type="RefSeq" id="WP_104913450.1">
    <property type="nucleotide sequence ID" value="NZ_CP026923.1"/>
</dbReference>
<evidence type="ECO:0000259" key="4">
    <source>
        <dbReference type="SMART" id="SM01005"/>
    </source>
</evidence>
<protein>
    <submittedName>
        <fullName evidence="5">Alanine racemase-like protein</fullName>
    </submittedName>
</protein>
<reference evidence="5 6" key="1">
    <citation type="submission" date="2018-02" db="EMBL/GenBank/DDBJ databases">
        <title>Complete genome of the streamlined marine actinobacterium Pontimonas salivibrio CL-TW6 adapted to coastal planktonic lifestype.</title>
        <authorList>
            <person name="Cho B.C."/>
            <person name="Hardies S.C."/>
            <person name="Jang G.I."/>
            <person name="Hwang C.Y."/>
        </authorList>
    </citation>
    <scope>NUCLEOTIDE SEQUENCE [LARGE SCALE GENOMIC DNA]</scope>
    <source>
        <strain evidence="5 6">CL-TW6</strain>
    </source>
</reference>
<gene>
    <name evidence="5" type="ORF">C3B54_11930</name>
</gene>
<dbReference type="KEGG" id="psai:C3B54_11930"/>
<dbReference type="SMART" id="SM01005">
    <property type="entry name" value="Ala_racemase_C"/>
    <property type="match status" value="1"/>
</dbReference>
<dbReference type="GO" id="GO:0008784">
    <property type="term" value="F:alanine racemase activity"/>
    <property type="evidence" value="ECO:0007669"/>
    <property type="project" value="TreeGrafter"/>
</dbReference>